<gene>
    <name evidence="1" type="ORF">XSR1_870002</name>
</gene>
<accession>W1J4H3</accession>
<keyword evidence="2" id="KW-1185">Reference proteome</keyword>
<evidence type="ECO:0000313" key="2">
    <source>
        <dbReference type="Proteomes" id="UP000019202"/>
    </source>
</evidence>
<dbReference type="EMBL" id="CBXF010000151">
    <property type="protein sequence ID" value="CDL85629.1"/>
    <property type="molecule type" value="Genomic_DNA"/>
</dbReference>
<protein>
    <submittedName>
        <fullName evidence="1">Uncharacterized protein</fullName>
    </submittedName>
</protein>
<organism evidence="1 2">
    <name type="scientific">Xenorhabdus szentirmaii DSM 16338</name>
    <dbReference type="NCBI Taxonomy" id="1427518"/>
    <lineage>
        <taxon>Bacteria</taxon>
        <taxon>Pseudomonadati</taxon>
        <taxon>Pseudomonadota</taxon>
        <taxon>Gammaproteobacteria</taxon>
        <taxon>Enterobacterales</taxon>
        <taxon>Morganellaceae</taxon>
        <taxon>Xenorhabdus</taxon>
    </lineage>
</organism>
<dbReference type="AlphaFoldDB" id="W1J4H3"/>
<dbReference type="STRING" id="1427518.XSR1_870002"/>
<sequence>MKGHLLPDSTPFHLIEAIADTDITTAQNRLIVGINTDDIQAAMNSINSLLDNRLGAGGLIPTLTDEQIARLNDAAETLTRSLDDLDKATEAVNRLATQANDSANRAQKSFRNAVSVSMLAGLLESPAMTRALKAITPVSVIAALS</sequence>
<reference evidence="1" key="1">
    <citation type="submission" date="2013-11" db="EMBL/GenBank/DDBJ databases">
        <title>Draft genome sequence and annotation of the entomopathogenic bacteria, Xenorhabdus cabanillasi strain JM26 and Xenorhabdus szentirmai strain DSM 16338.</title>
        <authorList>
            <person name="Gualtieri M."/>
            <person name="Ogier J.C."/>
            <person name="Pages S."/>
            <person name="Givaudan A."/>
            <person name="Gaudriault S."/>
        </authorList>
    </citation>
    <scope>NUCLEOTIDE SEQUENCE [LARGE SCALE GENOMIC DNA]</scope>
    <source>
        <strain evidence="1">DSM 16338</strain>
    </source>
</reference>
<name>W1J4H3_9GAMM</name>
<comment type="caution">
    <text evidence="1">The sequence shown here is derived from an EMBL/GenBank/DDBJ whole genome shotgun (WGS) entry which is preliminary data.</text>
</comment>
<proteinExistence type="predicted"/>
<dbReference type="Proteomes" id="UP000019202">
    <property type="component" value="Unassembled WGS sequence"/>
</dbReference>
<evidence type="ECO:0000313" key="1">
    <source>
        <dbReference type="EMBL" id="CDL85629.1"/>
    </source>
</evidence>